<evidence type="ECO:0000313" key="2">
    <source>
        <dbReference type="EMBL" id="RZU18870.1"/>
    </source>
</evidence>
<dbReference type="RefSeq" id="WP_130440296.1">
    <property type="nucleotide sequence ID" value="NZ_SHKR01000011.1"/>
</dbReference>
<keyword evidence="1" id="KW-1133">Transmembrane helix</keyword>
<accession>A0A4Q7X707</accession>
<dbReference type="OrthoDB" id="3829724at2"/>
<gene>
    <name evidence="2" type="ORF">EV645_1070</name>
</gene>
<name>A0A4Q7X707_9ACTN</name>
<proteinExistence type="predicted"/>
<evidence type="ECO:0000313" key="3">
    <source>
        <dbReference type="Proteomes" id="UP000292027"/>
    </source>
</evidence>
<evidence type="ECO:0000256" key="1">
    <source>
        <dbReference type="SAM" id="Phobius"/>
    </source>
</evidence>
<dbReference type="EMBL" id="SHKR01000011">
    <property type="protein sequence ID" value="RZU18870.1"/>
    <property type="molecule type" value="Genomic_DNA"/>
</dbReference>
<dbReference type="Proteomes" id="UP000292027">
    <property type="component" value="Unassembled WGS sequence"/>
</dbReference>
<sequence length="176" mass="19417">MAMIGDGPTEVWTAELRRTGRVVFPLRRRPLLRRTLSGSVFLMVVIAAQLPHVLKSGGLLRIVAGVVTVACAIDVCFNIWRLVTQRPALTVDGSGIRIGRRRFVPWSEIGAVTELDGSAGDPYFTVVPSGRGRKLRPGRDHVRNVAALRYWFVAQLQEHRSTAGGRRAPAPTQDIR</sequence>
<protein>
    <recommendedName>
        <fullName evidence="4">PH domain-containing protein</fullName>
    </recommendedName>
</protein>
<comment type="caution">
    <text evidence="2">The sequence shown here is derived from an EMBL/GenBank/DDBJ whole genome shotgun (WGS) entry which is preliminary data.</text>
</comment>
<keyword evidence="1" id="KW-0472">Membrane</keyword>
<organism evidence="2 3">
    <name type="scientific">Kribbella rubisoli</name>
    <dbReference type="NCBI Taxonomy" id="3075929"/>
    <lineage>
        <taxon>Bacteria</taxon>
        <taxon>Bacillati</taxon>
        <taxon>Actinomycetota</taxon>
        <taxon>Actinomycetes</taxon>
        <taxon>Propionibacteriales</taxon>
        <taxon>Kribbellaceae</taxon>
        <taxon>Kribbella</taxon>
    </lineage>
</organism>
<dbReference type="AlphaFoldDB" id="A0A4Q7X707"/>
<keyword evidence="3" id="KW-1185">Reference proteome</keyword>
<keyword evidence="1" id="KW-0812">Transmembrane</keyword>
<feature type="transmembrane region" description="Helical" evidence="1">
    <location>
        <begin position="62"/>
        <end position="80"/>
    </location>
</feature>
<evidence type="ECO:0008006" key="4">
    <source>
        <dbReference type="Google" id="ProtNLM"/>
    </source>
</evidence>
<feature type="transmembrane region" description="Helical" evidence="1">
    <location>
        <begin position="31"/>
        <end position="50"/>
    </location>
</feature>
<reference evidence="2 3" key="1">
    <citation type="journal article" date="2015" name="Stand. Genomic Sci.">
        <title>Genomic Encyclopedia of Bacterial and Archaeal Type Strains, Phase III: the genomes of soil and plant-associated and newly described type strains.</title>
        <authorList>
            <person name="Whitman W.B."/>
            <person name="Woyke T."/>
            <person name="Klenk H.P."/>
            <person name="Zhou Y."/>
            <person name="Lilburn T.G."/>
            <person name="Beck B.J."/>
            <person name="De Vos P."/>
            <person name="Vandamme P."/>
            <person name="Eisen J.A."/>
            <person name="Garrity G."/>
            <person name="Hugenholtz P."/>
            <person name="Kyrpides N.C."/>
        </authorList>
    </citation>
    <scope>NUCLEOTIDE SEQUENCE [LARGE SCALE GENOMIC DNA]</scope>
    <source>
        <strain evidence="2 3">VKM Ac-2540</strain>
    </source>
</reference>